<feature type="chain" id="PRO_5012078850" evidence="1">
    <location>
        <begin position="20"/>
        <end position="114"/>
    </location>
</feature>
<comment type="caution">
    <text evidence="2">The sequence shown here is derived from an EMBL/GenBank/DDBJ whole genome shotgun (WGS) entry which is preliminary data.</text>
</comment>
<feature type="signal peptide" evidence="1">
    <location>
        <begin position="1"/>
        <end position="19"/>
    </location>
</feature>
<reference evidence="2 3" key="1">
    <citation type="submission" date="2016-07" db="EMBL/GenBank/DDBJ databases">
        <title>Pervasive Adenine N6-methylation of Active Genes in Fungi.</title>
        <authorList>
            <consortium name="DOE Joint Genome Institute"/>
            <person name="Mondo S.J."/>
            <person name="Dannebaum R.O."/>
            <person name="Kuo R.C."/>
            <person name="Labutti K."/>
            <person name="Haridas S."/>
            <person name="Kuo A."/>
            <person name="Salamov A."/>
            <person name="Ahrendt S.R."/>
            <person name="Lipzen A."/>
            <person name="Sullivan W."/>
            <person name="Andreopoulos W.B."/>
            <person name="Clum A."/>
            <person name="Lindquist E."/>
            <person name="Daum C."/>
            <person name="Ramamoorthy G.K."/>
            <person name="Gryganskyi A."/>
            <person name="Culley D."/>
            <person name="Magnuson J.K."/>
            <person name="James T.Y."/>
            <person name="O'Malley M.A."/>
            <person name="Stajich J.E."/>
            <person name="Spatafora J.W."/>
            <person name="Visel A."/>
            <person name="Grigoriev I.V."/>
        </authorList>
    </citation>
    <scope>NUCLEOTIDE SEQUENCE [LARGE SCALE GENOMIC DNA]</scope>
    <source>
        <strain evidence="2 3">CBS 115471</strain>
    </source>
</reference>
<gene>
    <name evidence="2" type="ORF">BCR34DRAFT_589770</name>
</gene>
<protein>
    <submittedName>
        <fullName evidence="2">Uncharacterized protein</fullName>
    </submittedName>
</protein>
<keyword evidence="1" id="KW-0732">Signal</keyword>
<dbReference type="EMBL" id="MCFA01000095">
    <property type="protein sequence ID" value="ORY08813.1"/>
    <property type="molecule type" value="Genomic_DNA"/>
</dbReference>
<dbReference type="OrthoDB" id="3450618at2759"/>
<proteinExistence type="predicted"/>
<evidence type="ECO:0000313" key="2">
    <source>
        <dbReference type="EMBL" id="ORY08813.1"/>
    </source>
</evidence>
<name>A0A1Y1ZEW3_9PLEO</name>
<evidence type="ECO:0000256" key="1">
    <source>
        <dbReference type="SAM" id="SignalP"/>
    </source>
</evidence>
<sequence length="114" mass="11902">MKFISTLSLLPSLALLASGFKADVDGLYEVKINSAGEIIDDGLLIENATTTATTLSRRGIPSPQTNCLGYGINGGNYQAAFNAMGQWCDAGNRIPVGRAMIYTAGASGVIICNQ</sequence>
<accession>A0A1Y1ZEW3</accession>
<organism evidence="2 3">
    <name type="scientific">Clohesyomyces aquaticus</name>
    <dbReference type="NCBI Taxonomy" id="1231657"/>
    <lineage>
        <taxon>Eukaryota</taxon>
        <taxon>Fungi</taxon>
        <taxon>Dikarya</taxon>
        <taxon>Ascomycota</taxon>
        <taxon>Pezizomycotina</taxon>
        <taxon>Dothideomycetes</taxon>
        <taxon>Pleosporomycetidae</taxon>
        <taxon>Pleosporales</taxon>
        <taxon>Lindgomycetaceae</taxon>
        <taxon>Clohesyomyces</taxon>
    </lineage>
</organism>
<keyword evidence="3" id="KW-1185">Reference proteome</keyword>
<evidence type="ECO:0000313" key="3">
    <source>
        <dbReference type="Proteomes" id="UP000193144"/>
    </source>
</evidence>
<dbReference type="Proteomes" id="UP000193144">
    <property type="component" value="Unassembled WGS sequence"/>
</dbReference>
<dbReference type="AlphaFoldDB" id="A0A1Y1ZEW3"/>